<feature type="compositionally biased region" description="Basic and acidic residues" evidence="2">
    <location>
        <begin position="168"/>
        <end position="183"/>
    </location>
</feature>
<dbReference type="STRING" id="3818.A0A444ZAQ4"/>
<accession>A0A444ZAQ4</accession>
<dbReference type="GO" id="GO:0003676">
    <property type="term" value="F:nucleic acid binding"/>
    <property type="evidence" value="ECO:0007669"/>
    <property type="project" value="InterPro"/>
</dbReference>
<evidence type="ECO:0000259" key="3">
    <source>
        <dbReference type="PROSITE" id="PS50158"/>
    </source>
</evidence>
<sequence length="255" mass="29181">MIPNLPAELYNRYFLWKVGKSIGTMLKIDEHTSIHSREKFTRICVEVDLRKKLVPSFLALGKDFRLEYEGLHLICFNCGRYGHKYDGCPEKMKENHRKGENATAVQGQPTTVNTGNHFRKDLIATENPRVMEVVVGTLKESHKHQSGEKESVYMVPGWLSKSPRKKIRQESRRNYGNIKKETSNNRGASSKGFKSILNDLMFIYKANFCILLETQSRALRLRLLSKNWGLTRGVLVMLKVFQVASGVYGGQFHGT</sequence>
<evidence type="ECO:0000256" key="1">
    <source>
        <dbReference type="PROSITE-ProRule" id="PRU00047"/>
    </source>
</evidence>
<feature type="domain" description="CCHC-type" evidence="3">
    <location>
        <begin position="75"/>
        <end position="90"/>
    </location>
</feature>
<reference evidence="4 5" key="1">
    <citation type="submission" date="2019-01" db="EMBL/GenBank/DDBJ databases">
        <title>Sequencing of cultivated peanut Arachis hypogaea provides insights into genome evolution and oil improvement.</title>
        <authorList>
            <person name="Chen X."/>
        </authorList>
    </citation>
    <scope>NUCLEOTIDE SEQUENCE [LARGE SCALE GENOMIC DNA]</scope>
    <source>
        <strain evidence="5">cv. Fuhuasheng</strain>
        <tissue evidence="4">Leaves</tissue>
    </source>
</reference>
<dbReference type="InterPro" id="IPR036875">
    <property type="entry name" value="Znf_CCHC_sf"/>
</dbReference>
<keyword evidence="5" id="KW-1185">Reference proteome</keyword>
<dbReference type="PANTHER" id="PTHR31286:SF99">
    <property type="entry name" value="DUF4283 DOMAIN-CONTAINING PROTEIN"/>
    <property type="match status" value="1"/>
</dbReference>
<keyword evidence="1" id="KW-0479">Metal-binding</keyword>
<evidence type="ECO:0000313" key="4">
    <source>
        <dbReference type="EMBL" id="RYR11260.1"/>
    </source>
</evidence>
<evidence type="ECO:0000256" key="2">
    <source>
        <dbReference type="SAM" id="MobiDB-lite"/>
    </source>
</evidence>
<dbReference type="PANTHER" id="PTHR31286">
    <property type="entry name" value="GLYCINE-RICH CELL WALL STRUCTURAL PROTEIN 1.8-LIKE"/>
    <property type="match status" value="1"/>
</dbReference>
<proteinExistence type="predicted"/>
<dbReference type="InterPro" id="IPR040256">
    <property type="entry name" value="At4g02000-like"/>
</dbReference>
<gene>
    <name evidence="4" type="ORF">Ahy_B05g079723</name>
</gene>
<dbReference type="InterPro" id="IPR001878">
    <property type="entry name" value="Znf_CCHC"/>
</dbReference>
<comment type="caution">
    <text evidence="4">The sequence shown here is derived from an EMBL/GenBank/DDBJ whole genome shotgun (WGS) entry which is preliminary data.</text>
</comment>
<dbReference type="AlphaFoldDB" id="A0A444ZAQ4"/>
<name>A0A444ZAQ4_ARAHY</name>
<dbReference type="SUPFAM" id="SSF57756">
    <property type="entry name" value="Retrovirus zinc finger-like domains"/>
    <property type="match status" value="1"/>
</dbReference>
<feature type="region of interest" description="Disordered" evidence="2">
    <location>
        <begin position="166"/>
        <end position="189"/>
    </location>
</feature>
<protein>
    <recommendedName>
        <fullName evidence="3">CCHC-type domain-containing protein</fullName>
    </recommendedName>
</protein>
<organism evidence="4 5">
    <name type="scientific">Arachis hypogaea</name>
    <name type="common">Peanut</name>
    <dbReference type="NCBI Taxonomy" id="3818"/>
    <lineage>
        <taxon>Eukaryota</taxon>
        <taxon>Viridiplantae</taxon>
        <taxon>Streptophyta</taxon>
        <taxon>Embryophyta</taxon>
        <taxon>Tracheophyta</taxon>
        <taxon>Spermatophyta</taxon>
        <taxon>Magnoliopsida</taxon>
        <taxon>eudicotyledons</taxon>
        <taxon>Gunneridae</taxon>
        <taxon>Pentapetalae</taxon>
        <taxon>rosids</taxon>
        <taxon>fabids</taxon>
        <taxon>Fabales</taxon>
        <taxon>Fabaceae</taxon>
        <taxon>Papilionoideae</taxon>
        <taxon>50 kb inversion clade</taxon>
        <taxon>dalbergioids sensu lato</taxon>
        <taxon>Dalbergieae</taxon>
        <taxon>Pterocarpus clade</taxon>
        <taxon>Arachis</taxon>
    </lineage>
</organism>
<dbReference type="EMBL" id="SDMP01000015">
    <property type="protein sequence ID" value="RYR11260.1"/>
    <property type="molecule type" value="Genomic_DNA"/>
</dbReference>
<keyword evidence="1" id="KW-0863">Zinc-finger</keyword>
<dbReference type="PROSITE" id="PS50158">
    <property type="entry name" value="ZF_CCHC"/>
    <property type="match status" value="1"/>
</dbReference>
<dbReference type="Proteomes" id="UP000289738">
    <property type="component" value="Chromosome B05"/>
</dbReference>
<evidence type="ECO:0000313" key="5">
    <source>
        <dbReference type="Proteomes" id="UP000289738"/>
    </source>
</evidence>
<dbReference type="GO" id="GO:0008270">
    <property type="term" value="F:zinc ion binding"/>
    <property type="evidence" value="ECO:0007669"/>
    <property type="project" value="UniProtKB-KW"/>
</dbReference>
<keyword evidence="1" id="KW-0862">Zinc</keyword>